<name>A0ACB8W7V4_9TELE</name>
<feature type="non-terminal residue" evidence="1">
    <location>
        <position position="1"/>
    </location>
</feature>
<comment type="caution">
    <text evidence="1">The sequence shown here is derived from an EMBL/GenBank/DDBJ whole genome shotgun (WGS) entry which is preliminary data.</text>
</comment>
<sequence>ASSKDIAASLHRNVLSCGVWRRQEEKESVSPGAITHSAHSQAADSRSCSGVSNLFRTTSVPDVSGRSPKTPFSSITIEARRVLPSVSTSRDTVYPSTPAQPLKESAPPKLQETFGARASPTPMSTMRVSNSQRDVCRQDPAIVMTNEFRQACSPADGLALRDGGKRKVQLAQCRLSHKEGDRKQDLIGGSLMNLSSQPSYRSCIHLEVPLRSSSSFVFLDKSLSISLVELGGSRAGQPSLHRSTLSVRLGISSCCRSSTDNKPAKTNEGYRRSRVATSGHNKRSGRENGMGHCRGPLSKLQGCKVEQIATAHGVNSKPDDSNTHHHSNSLGLLSFRGPSSSNTKAGRQKGNADEAASPTRSNFRRRQPTCNTGPVDSSTWTKQAGSEKTEEGREHDCSTEPQKVSAWDKTCPQLKADSPKGPPKTLSLKEALELFRPDFISRSQGRVRRLEQRALRRRALQDSNPDLVRGLREDQCKQKRNCTTPDPLSDNLFKPRERSISGREMQLRSR</sequence>
<gene>
    <name evidence="1" type="ORF">L3Q82_011926</name>
</gene>
<dbReference type="EMBL" id="CM041544">
    <property type="protein sequence ID" value="KAI3363307.1"/>
    <property type="molecule type" value="Genomic_DNA"/>
</dbReference>
<evidence type="ECO:0000313" key="1">
    <source>
        <dbReference type="EMBL" id="KAI3363307.1"/>
    </source>
</evidence>
<keyword evidence="2" id="KW-1185">Reference proteome</keyword>
<protein>
    <submittedName>
        <fullName evidence="1">Uncharacterized protein</fullName>
    </submittedName>
</protein>
<accession>A0ACB8W7V4</accession>
<proteinExistence type="predicted"/>
<feature type="non-terminal residue" evidence="1">
    <location>
        <position position="510"/>
    </location>
</feature>
<reference evidence="1" key="1">
    <citation type="submission" date="2022-04" db="EMBL/GenBank/DDBJ databases">
        <title>Jade perch genome.</title>
        <authorList>
            <person name="Chao B."/>
        </authorList>
    </citation>
    <scope>NUCLEOTIDE SEQUENCE</scope>
    <source>
        <strain evidence="1">CB-2022</strain>
    </source>
</reference>
<evidence type="ECO:0000313" key="2">
    <source>
        <dbReference type="Proteomes" id="UP000831701"/>
    </source>
</evidence>
<dbReference type="Proteomes" id="UP000831701">
    <property type="component" value="Chromosome 14"/>
</dbReference>
<organism evidence="1 2">
    <name type="scientific">Scortum barcoo</name>
    <name type="common">barcoo grunter</name>
    <dbReference type="NCBI Taxonomy" id="214431"/>
    <lineage>
        <taxon>Eukaryota</taxon>
        <taxon>Metazoa</taxon>
        <taxon>Chordata</taxon>
        <taxon>Craniata</taxon>
        <taxon>Vertebrata</taxon>
        <taxon>Euteleostomi</taxon>
        <taxon>Actinopterygii</taxon>
        <taxon>Neopterygii</taxon>
        <taxon>Teleostei</taxon>
        <taxon>Neoteleostei</taxon>
        <taxon>Acanthomorphata</taxon>
        <taxon>Eupercaria</taxon>
        <taxon>Centrarchiformes</taxon>
        <taxon>Terapontoidei</taxon>
        <taxon>Terapontidae</taxon>
        <taxon>Scortum</taxon>
    </lineage>
</organism>